<keyword evidence="3" id="KW-1185">Reference proteome</keyword>
<dbReference type="Gene3D" id="3.60.10.10">
    <property type="entry name" value="Endonuclease/exonuclease/phosphatase"/>
    <property type="match status" value="1"/>
</dbReference>
<comment type="caution">
    <text evidence="2">The sequence shown here is derived from an EMBL/GenBank/DDBJ whole genome shotgun (WGS) entry which is preliminary data.</text>
</comment>
<proteinExistence type="predicted"/>
<dbReference type="InterPro" id="IPR005135">
    <property type="entry name" value="Endo/exonuclease/phosphatase"/>
</dbReference>
<sequence>MESPQKSRKFAITLEKNEVHIFLLTEMKARCNFVFNLRGYTVQERHGNNGHGSVAIAAREDVAYQSIADHPALRGIETTAIRLANNTVVVVYYNSPSKKLLAGQLNGLVRMPRKVVIVGDLNATHTS</sequence>
<feature type="domain" description="Endonuclease/exonuclease/phosphatase" evidence="1">
    <location>
        <begin position="5"/>
        <end position="127"/>
    </location>
</feature>
<dbReference type="InterPro" id="IPR036691">
    <property type="entry name" value="Endo/exonu/phosph_ase_sf"/>
</dbReference>
<dbReference type="EMBL" id="LJIG01009946">
    <property type="protein sequence ID" value="KRT82063.1"/>
    <property type="molecule type" value="Genomic_DNA"/>
</dbReference>
<reference evidence="2 3" key="1">
    <citation type="submission" date="2015-09" db="EMBL/GenBank/DDBJ databases">
        <title>Draft genome of the scarab beetle Oryctes borbonicus.</title>
        <authorList>
            <person name="Meyer J.M."/>
            <person name="Markov G.V."/>
            <person name="Baskaran P."/>
            <person name="Herrmann M."/>
            <person name="Sommer R.J."/>
            <person name="Roedelsperger C."/>
        </authorList>
    </citation>
    <scope>NUCLEOTIDE SEQUENCE [LARGE SCALE GENOMIC DNA]</scope>
    <source>
        <strain evidence="2">OB123</strain>
        <tissue evidence="2">Whole animal</tissue>
    </source>
</reference>
<dbReference type="OrthoDB" id="410155at2759"/>
<gene>
    <name evidence="2" type="ORF">AMK59_3176</name>
</gene>
<dbReference type="GO" id="GO:0003824">
    <property type="term" value="F:catalytic activity"/>
    <property type="evidence" value="ECO:0007669"/>
    <property type="project" value="InterPro"/>
</dbReference>
<dbReference type="SUPFAM" id="SSF56219">
    <property type="entry name" value="DNase I-like"/>
    <property type="match status" value="1"/>
</dbReference>
<accession>A0A0T6B3U2</accession>
<evidence type="ECO:0000259" key="1">
    <source>
        <dbReference type="Pfam" id="PF03372"/>
    </source>
</evidence>
<dbReference type="AlphaFoldDB" id="A0A0T6B3U2"/>
<protein>
    <recommendedName>
        <fullName evidence="1">Endonuclease/exonuclease/phosphatase domain-containing protein</fullName>
    </recommendedName>
</protein>
<organism evidence="2 3">
    <name type="scientific">Oryctes borbonicus</name>
    <dbReference type="NCBI Taxonomy" id="1629725"/>
    <lineage>
        <taxon>Eukaryota</taxon>
        <taxon>Metazoa</taxon>
        <taxon>Ecdysozoa</taxon>
        <taxon>Arthropoda</taxon>
        <taxon>Hexapoda</taxon>
        <taxon>Insecta</taxon>
        <taxon>Pterygota</taxon>
        <taxon>Neoptera</taxon>
        <taxon>Endopterygota</taxon>
        <taxon>Coleoptera</taxon>
        <taxon>Polyphaga</taxon>
        <taxon>Scarabaeiformia</taxon>
        <taxon>Scarabaeidae</taxon>
        <taxon>Dynastinae</taxon>
        <taxon>Oryctes</taxon>
    </lineage>
</organism>
<evidence type="ECO:0000313" key="2">
    <source>
        <dbReference type="EMBL" id="KRT82063.1"/>
    </source>
</evidence>
<dbReference type="Proteomes" id="UP000051574">
    <property type="component" value="Unassembled WGS sequence"/>
</dbReference>
<name>A0A0T6B3U2_9SCAR</name>
<evidence type="ECO:0000313" key="3">
    <source>
        <dbReference type="Proteomes" id="UP000051574"/>
    </source>
</evidence>
<dbReference type="Pfam" id="PF03372">
    <property type="entry name" value="Exo_endo_phos"/>
    <property type="match status" value="1"/>
</dbReference>